<evidence type="ECO:0000256" key="1">
    <source>
        <dbReference type="SAM" id="MobiDB-lite"/>
    </source>
</evidence>
<evidence type="ECO:0000313" key="3">
    <source>
        <dbReference type="Proteomes" id="UP000295497"/>
    </source>
</evidence>
<feature type="region of interest" description="Disordered" evidence="1">
    <location>
        <begin position="318"/>
        <end position="374"/>
    </location>
</feature>
<feature type="compositionally biased region" description="Low complexity" evidence="1">
    <location>
        <begin position="151"/>
        <end position="168"/>
    </location>
</feature>
<accession>A0A4P2QJ42</accession>
<proteinExistence type="predicted"/>
<sequence>MRNEWFHGVASAAPGAFNVGVCREESQVARQRCLFSSPPAASPTRPTISLPFQPSGWARLCHLGWHGGNRSAIDCGMTQADVRSRDIQDAPGRPWTNAQHVFDRASRRGRTPHSGVAPRARPRLRAARPSGWIDADGASRGAPHDVRQPAREGASTRAGSRAARPSARYPICRPVAGPDLSPDKQLSSSSGWFREQHHGFDAIAGYRRSFPVATPPRAAIPSLLSPLRTGGRPARTERAAPRAGGAPGSSRTSGRGAPRSSLHALACTCGRWHAPAATGMHLRALACTCGRWHAPAATGMHLRPLACTPAGPGMHLRAPACSSRGHTAAKEGPAAAHGGSRDDRSGRQSRCYRPVSRGKLADARSARRGRRHPG</sequence>
<dbReference type="Proteomes" id="UP000295497">
    <property type="component" value="Chromosome"/>
</dbReference>
<protein>
    <submittedName>
        <fullName evidence="2">Uncharacterized protein</fullName>
    </submittedName>
</protein>
<dbReference type="AlphaFoldDB" id="A0A4P2QJ42"/>
<reference evidence="2 3" key="1">
    <citation type="submission" date="2015-09" db="EMBL/GenBank/DDBJ databases">
        <title>Sorangium comparison.</title>
        <authorList>
            <person name="Zaburannyi N."/>
            <person name="Bunk B."/>
            <person name="Overmann J."/>
            <person name="Mueller R."/>
        </authorList>
    </citation>
    <scope>NUCLEOTIDE SEQUENCE [LARGE SCALE GENOMIC DNA]</scope>
    <source>
        <strain evidence="2 3">So ce836</strain>
    </source>
</reference>
<evidence type="ECO:0000313" key="2">
    <source>
        <dbReference type="EMBL" id="AUX29925.1"/>
    </source>
</evidence>
<organism evidence="2 3">
    <name type="scientific">Sorangium cellulosum</name>
    <name type="common">Polyangium cellulosum</name>
    <dbReference type="NCBI Taxonomy" id="56"/>
    <lineage>
        <taxon>Bacteria</taxon>
        <taxon>Pseudomonadati</taxon>
        <taxon>Myxococcota</taxon>
        <taxon>Polyangia</taxon>
        <taxon>Polyangiales</taxon>
        <taxon>Polyangiaceae</taxon>
        <taxon>Sorangium</taxon>
    </lineage>
</organism>
<name>A0A4P2QJ42_SORCE</name>
<gene>
    <name evidence="2" type="ORF">SOCE836_020190</name>
</gene>
<feature type="region of interest" description="Disordered" evidence="1">
    <location>
        <begin position="221"/>
        <end position="258"/>
    </location>
</feature>
<feature type="region of interest" description="Disordered" evidence="1">
    <location>
        <begin position="107"/>
        <end position="190"/>
    </location>
</feature>
<dbReference type="EMBL" id="CP012672">
    <property type="protein sequence ID" value="AUX29925.1"/>
    <property type="molecule type" value="Genomic_DNA"/>
</dbReference>